<evidence type="ECO:0000313" key="1">
    <source>
        <dbReference type="EMBL" id="DAE30989.1"/>
    </source>
</evidence>
<name>A0A8S5RIW6_9VIRU</name>
<proteinExistence type="predicted"/>
<accession>A0A8S5RIW6</accession>
<protein>
    <submittedName>
        <fullName evidence="1">Uncharacterized protein</fullName>
    </submittedName>
</protein>
<dbReference type="EMBL" id="BK059105">
    <property type="protein sequence ID" value="DAE30989.1"/>
    <property type="molecule type" value="Genomic_DNA"/>
</dbReference>
<reference evidence="1" key="1">
    <citation type="journal article" date="2021" name="Proc. Natl. Acad. Sci. U.S.A.">
        <title>A Catalog of Tens of Thousands of Viruses from Human Metagenomes Reveals Hidden Associations with Chronic Diseases.</title>
        <authorList>
            <person name="Tisza M.J."/>
            <person name="Buck C.B."/>
        </authorList>
    </citation>
    <scope>NUCLEOTIDE SEQUENCE</scope>
    <source>
        <strain evidence="1">CtML55</strain>
    </source>
</reference>
<organism evidence="1">
    <name type="scientific">virus sp. ctML55</name>
    <dbReference type="NCBI Taxonomy" id="2827627"/>
    <lineage>
        <taxon>Viruses</taxon>
    </lineage>
</organism>
<sequence length="68" mass="7684">MEESSKKIIARLQPLRKAVSTAYIAASPVAAIRDTFGGFLSNVVRTMTKYRTDVDAKDVMWAYQFVLR</sequence>